<dbReference type="PANTHER" id="PTHR33711">
    <property type="entry name" value="DIOXYGENASE, PUTATIVE (AFU_ORTHOLOGUE AFUA_2G02910)-RELATED"/>
    <property type="match status" value="1"/>
</dbReference>
<dbReference type="NCBIfam" id="TIGR02423">
    <property type="entry name" value="protocat_alph"/>
    <property type="match status" value="1"/>
</dbReference>
<dbReference type="GO" id="GO:0018578">
    <property type="term" value="F:protocatechuate 3,4-dioxygenase activity"/>
    <property type="evidence" value="ECO:0007669"/>
    <property type="project" value="UniProtKB-EC"/>
</dbReference>
<dbReference type="SUPFAM" id="SSF49482">
    <property type="entry name" value="Aromatic compound dioxygenase"/>
    <property type="match status" value="1"/>
</dbReference>
<dbReference type="InterPro" id="IPR015889">
    <property type="entry name" value="Intradiol_dOase_core"/>
</dbReference>
<evidence type="ECO:0000256" key="1">
    <source>
        <dbReference type="ARBA" id="ARBA00007825"/>
    </source>
</evidence>
<feature type="region of interest" description="Disordered" evidence="4">
    <location>
        <begin position="97"/>
        <end position="122"/>
    </location>
</feature>
<feature type="compositionally biased region" description="Basic and acidic residues" evidence="4">
    <location>
        <begin position="1"/>
        <end position="21"/>
    </location>
</feature>
<comment type="similarity">
    <text evidence="1">Belongs to the intradiol ring-cleavage dioxygenase family.</text>
</comment>
<dbReference type="Pfam" id="PF00775">
    <property type="entry name" value="Dioxygenase_C"/>
    <property type="match status" value="1"/>
</dbReference>
<dbReference type="InterPro" id="IPR000627">
    <property type="entry name" value="Intradiol_dOase_C"/>
</dbReference>
<keyword evidence="3 6" id="KW-0560">Oxidoreductase</keyword>
<dbReference type="EMBL" id="JBAPLV010000015">
    <property type="protein sequence ID" value="MEI4279599.1"/>
    <property type="molecule type" value="Genomic_DNA"/>
</dbReference>
<keyword evidence="2" id="KW-0223">Dioxygenase</keyword>
<feature type="domain" description="Intradiol ring-cleavage dioxygenases" evidence="5">
    <location>
        <begin position="69"/>
        <end position="196"/>
    </location>
</feature>
<evidence type="ECO:0000256" key="4">
    <source>
        <dbReference type="SAM" id="MobiDB-lite"/>
    </source>
</evidence>
<gene>
    <name evidence="6" type="primary">pcaG</name>
    <name evidence="6" type="ORF">UXQ13_14095</name>
</gene>
<organism evidence="6 7">
    <name type="scientific">Klenkia terrae</name>
    <dbReference type="NCBI Taxonomy" id="1052259"/>
    <lineage>
        <taxon>Bacteria</taxon>
        <taxon>Bacillati</taxon>
        <taxon>Actinomycetota</taxon>
        <taxon>Actinomycetes</taxon>
        <taxon>Geodermatophilales</taxon>
        <taxon>Geodermatophilaceae</taxon>
        <taxon>Klenkia</taxon>
    </lineage>
</organism>
<evidence type="ECO:0000313" key="7">
    <source>
        <dbReference type="Proteomes" id="UP001373496"/>
    </source>
</evidence>
<dbReference type="Proteomes" id="UP001373496">
    <property type="component" value="Unassembled WGS sequence"/>
</dbReference>
<sequence length="217" mass="23116">MAFEHDSPLVRDADESNDRRPGTPRRGSGFLDEPLLLRTTPSATVGPYLAIGLTWPDGADAVTPGTTGEIWLRGTVFDGNGDVVPDAMVETWQADPDGRFAHADDPRGSSSTPGFRGFARSATPGGEYAVRTLKPGPVPDGEGGLQAPHVDVSVFARGLLDRVVTRVYFADDDLGTDPVLVGLSPEQRATLVAQPTDDGYRLDIHLQGDSETVFFAV</sequence>
<dbReference type="RefSeq" id="WP_225233125.1">
    <property type="nucleotide sequence ID" value="NZ_JBAPLV010000015.1"/>
</dbReference>
<dbReference type="InterPro" id="IPR012786">
    <property type="entry name" value="Protocat_dOase_a"/>
</dbReference>
<dbReference type="InterPro" id="IPR050770">
    <property type="entry name" value="Intradiol_RC_Dioxygenase"/>
</dbReference>
<keyword evidence="7" id="KW-1185">Reference proteome</keyword>
<evidence type="ECO:0000256" key="3">
    <source>
        <dbReference type="ARBA" id="ARBA00023002"/>
    </source>
</evidence>
<comment type="caution">
    <text evidence="6">The sequence shown here is derived from an EMBL/GenBank/DDBJ whole genome shotgun (WGS) entry which is preliminary data.</text>
</comment>
<evidence type="ECO:0000256" key="2">
    <source>
        <dbReference type="ARBA" id="ARBA00022964"/>
    </source>
</evidence>
<name>A0ABU8E9U3_9ACTN</name>
<dbReference type="Gene3D" id="2.60.130.10">
    <property type="entry name" value="Aromatic compound dioxygenase"/>
    <property type="match status" value="1"/>
</dbReference>
<evidence type="ECO:0000259" key="5">
    <source>
        <dbReference type="Pfam" id="PF00775"/>
    </source>
</evidence>
<feature type="region of interest" description="Disordered" evidence="4">
    <location>
        <begin position="1"/>
        <end position="33"/>
    </location>
</feature>
<proteinExistence type="inferred from homology"/>
<dbReference type="PANTHER" id="PTHR33711:SF9">
    <property type="entry name" value="PROTOCATECHUATE 3,4-DIOXYGENASE ALPHA CHAIN"/>
    <property type="match status" value="1"/>
</dbReference>
<evidence type="ECO:0000313" key="6">
    <source>
        <dbReference type="EMBL" id="MEI4279599.1"/>
    </source>
</evidence>
<dbReference type="EC" id="1.13.11.3" evidence="6"/>
<accession>A0ABU8E9U3</accession>
<protein>
    <submittedName>
        <fullName evidence="6">Protocatechuate 3,4-dioxygenase subunit alpha</fullName>
        <ecNumber evidence="6">1.13.11.3</ecNumber>
    </submittedName>
</protein>
<feature type="compositionally biased region" description="Basic and acidic residues" evidence="4">
    <location>
        <begin position="97"/>
        <end position="107"/>
    </location>
</feature>
<reference evidence="6 7" key="1">
    <citation type="submission" date="2024-03" db="EMBL/GenBank/DDBJ databases">
        <title>Draft genome sequence of Klenkia terrae.</title>
        <authorList>
            <person name="Duangmal K."/>
            <person name="Chantavorakit T."/>
        </authorList>
    </citation>
    <scope>NUCLEOTIDE SEQUENCE [LARGE SCALE GENOMIC DNA]</scope>
    <source>
        <strain evidence="6 7">JCM 17786</strain>
    </source>
</reference>